<gene>
    <name evidence="2" type="ORF">A2W32_05315</name>
</gene>
<protein>
    <submittedName>
        <fullName evidence="2">Uncharacterized protein</fullName>
    </submittedName>
</protein>
<name>A0A1F4UXV1_UNCKA</name>
<evidence type="ECO:0000256" key="1">
    <source>
        <dbReference type="SAM" id="Phobius"/>
    </source>
</evidence>
<evidence type="ECO:0000313" key="2">
    <source>
        <dbReference type="EMBL" id="OGC49732.1"/>
    </source>
</evidence>
<dbReference type="STRING" id="1802610.A2W32_05315"/>
<sequence>MNKIYWGLLLVSYIILVYVFSTTNIDTHAVTNPGFSDYLAEGFGGTLASFILTSVVTLPLQYISGWNKVSYLRKTIKGMLIVSFICLLPRLV</sequence>
<dbReference type="EMBL" id="MEUT01000044">
    <property type="protein sequence ID" value="OGC49732.1"/>
    <property type="molecule type" value="Genomic_DNA"/>
</dbReference>
<evidence type="ECO:0000313" key="3">
    <source>
        <dbReference type="Proteomes" id="UP000177371"/>
    </source>
</evidence>
<dbReference type="AlphaFoldDB" id="A0A1F4UXV1"/>
<reference evidence="2 3" key="1">
    <citation type="journal article" date="2016" name="Nat. Commun.">
        <title>Thousands of microbial genomes shed light on interconnected biogeochemical processes in an aquifer system.</title>
        <authorList>
            <person name="Anantharaman K."/>
            <person name="Brown C.T."/>
            <person name="Hug L.A."/>
            <person name="Sharon I."/>
            <person name="Castelle C.J."/>
            <person name="Probst A.J."/>
            <person name="Thomas B.C."/>
            <person name="Singh A."/>
            <person name="Wilkins M.J."/>
            <person name="Karaoz U."/>
            <person name="Brodie E.L."/>
            <person name="Williams K.H."/>
            <person name="Hubbard S.S."/>
            <person name="Banfield J.F."/>
        </authorList>
    </citation>
    <scope>NUCLEOTIDE SEQUENCE [LARGE SCALE GENOMIC DNA]</scope>
</reference>
<feature type="transmembrane region" description="Helical" evidence="1">
    <location>
        <begin position="43"/>
        <end position="63"/>
    </location>
</feature>
<proteinExistence type="predicted"/>
<comment type="caution">
    <text evidence="2">The sequence shown here is derived from an EMBL/GenBank/DDBJ whole genome shotgun (WGS) entry which is preliminary data.</text>
</comment>
<keyword evidence="1" id="KW-1133">Transmembrane helix</keyword>
<keyword evidence="1" id="KW-0472">Membrane</keyword>
<organism evidence="2 3">
    <name type="scientific">candidate division WWE3 bacterium RBG_16_37_10</name>
    <dbReference type="NCBI Taxonomy" id="1802610"/>
    <lineage>
        <taxon>Bacteria</taxon>
        <taxon>Katanobacteria</taxon>
    </lineage>
</organism>
<accession>A0A1F4UXV1</accession>
<feature type="transmembrane region" description="Helical" evidence="1">
    <location>
        <begin position="5"/>
        <end position="23"/>
    </location>
</feature>
<keyword evidence="1" id="KW-0812">Transmembrane</keyword>
<dbReference type="Proteomes" id="UP000177371">
    <property type="component" value="Unassembled WGS sequence"/>
</dbReference>